<dbReference type="EMBL" id="SGWQ01000005">
    <property type="protein sequence ID" value="RZS37885.1"/>
    <property type="molecule type" value="Genomic_DNA"/>
</dbReference>
<comment type="similarity">
    <text evidence="1">Belongs to the short-chain dehydrogenases/reductases (SDR) family.</text>
</comment>
<evidence type="ECO:0000256" key="2">
    <source>
        <dbReference type="ARBA" id="ARBA00023002"/>
    </source>
</evidence>
<dbReference type="PANTHER" id="PTHR42760:SF40">
    <property type="entry name" value="3-OXOACYL-[ACYL-CARRIER-PROTEIN] REDUCTASE, CHLOROPLASTIC"/>
    <property type="match status" value="1"/>
</dbReference>
<dbReference type="SUPFAM" id="SSF51735">
    <property type="entry name" value="NAD(P)-binding Rossmann-fold domains"/>
    <property type="match status" value="1"/>
</dbReference>
<reference evidence="3 4" key="1">
    <citation type="submission" date="2019-02" db="EMBL/GenBank/DDBJ databases">
        <title>Genomic Encyclopedia of Type Strains, Phase IV (KMG-IV): sequencing the most valuable type-strain genomes for metagenomic binning, comparative biology and taxonomic classification.</title>
        <authorList>
            <person name="Goeker M."/>
        </authorList>
    </citation>
    <scope>NUCLEOTIDE SEQUENCE [LARGE SCALE GENOMIC DNA]</scope>
    <source>
        <strain evidence="3 4">DSM 101727</strain>
    </source>
</reference>
<dbReference type="InterPro" id="IPR002347">
    <property type="entry name" value="SDR_fam"/>
</dbReference>
<dbReference type="PANTHER" id="PTHR42760">
    <property type="entry name" value="SHORT-CHAIN DEHYDROGENASES/REDUCTASES FAMILY MEMBER"/>
    <property type="match status" value="1"/>
</dbReference>
<sequence length="248" mass="25023">MNGVVVVTGGGRGIGAATCRLAAQSGYRVVVNYAGDADAANGVVADVERAGGKAIAVRADVSVESDVDSLFDAATAHGPLAALVNNAGVTGNTPGRLDSYDVDVVRRVFDVNVTGTFLCARAAVRRMSTRYGGQGGVIVNLSSTAADRGSPNEWVTYAASKAAVNTMTIGLAKEVAAEGIRVNAVAAGLVATDLHASAGMPDRLDRMAPLIPLGRAGTPEEIAEGIVWLLSPAASFVTGAVLPISGGF</sequence>
<dbReference type="OrthoDB" id="20590at2"/>
<keyword evidence="2" id="KW-0560">Oxidoreductase</keyword>
<evidence type="ECO:0000313" key="4">
    <source>
        <dbReference type="Proteomes" id="UP000294257"/>
    </source>
</evidence>
<protein>
    <submittedName>
        <fullName evidence="3">NAD(P)-dependent dehydrogenase (Short-subunit alcohol dehydrogenase family)</fullName>
    </submittedName>
</protein>
<dbReference type="RefSeq" id="WP_130345300.1">
    <property type="nucleotide sequence ID" value="NZ_SGWQ01000005.1"/>
</dbReference>
<dbReference type="Pfam" id="PF13561">
    <property type="entry name" value="adh_short_C2"/>
    <property type="match status" value="1"/>
</dbReference>
<dbReference type="GO" id="GO:0016616">
    <property type="term" value="F:oxidoreductase activity, acting on the CH-OH group of donors, NAD or NADP as acceptor"/>
    <property type="evidence" value="ECO:0007669"/>
    <property type="project" value="TreeGrafter"/>
</dbReference>
<dbReference type="Proteomes" id="UP000294257">
    <property type="component" value="Unassembled WGS sequence"/>
</dbReference>
<dbReference type="AlphaFoldDB" id="A0A4Q7KN35"/>
<dbReference type="Gene3D" id="3.40.50.720">
    <property type="entry name" value="NAD(P)-binding Rossmann-like Domain"/>
    <property type="match status" value="1"/>
</dbReference>
<keyword evidence="4" id="KW-1185">Reference proteome</keyword>
<comment type="caution">
    <text evidence="3">The sequence shown here is derived from an EMBL/GenBank/DDBJ whole genome shotgun (WGS) entry which is preliminary data.</text>
</comment>
<dbReference type="CDD" id="cd05233">
    <property type="entry name" value="SDR_c"/>
    <property type="match status" value="1"/>
</dbReference>
<organism evidence="3 4">
    <name type="scientific">Herbihabitans rhizosphaerae</name>
    <dbReference type="NCBI Taxonomy" id="1872711"/>
    <lineage>
        <taxon>Bacteria</taxon>
        <taxon>Bacillati</taxon>
        <taxon>Actinomycetota</taxon>
        <taxon>Actinomycetes</taxon>
        <taxon>Pseudonocardiales</taxon>
        <taxon>Pseudonocardiaceae</taxon>
        <taxon>Herbihabitans</taxon>
    </lineage>
</organism>
<gene>
    <name evidence="3" type="ORF">EV193_105445</name>
</gene>
<name>A0A4Q7KN35_9PSEU</name>
<evidence type="ECO:0000313" key="3">
    <source>
        <dbReference type="EMBL" id="RZS37885.1"/>
    </source>
</evidence>
<evidence type="ECO:0000256" key="1">
    <source>
        <dbReference type="ARBA" id="ARBA00006484"/>
    </source>
</evidence>
<dbReference type="InterPro" id="IPR036291">
    <property type="entry name" value="NAD(P)-bd_dom_sf"/>
</dbReference>
<dbReference type="GO" id="GO:0030497">
    <property type="term" value="P:fatty acid elongation"/>
    <property type="evidence" value="ECO:0007669"/>
    <property type="project" value="TreeGrafter"/>
</dbReference>
<dbReference type="PRINTS" id="PR00081">
    <property type="entry name" value="GDHRDH"/>
</dbReference>
<dbReference type="FunFam" id="3.40.50.720:FF:000084">
    <property type="entry name" value="Short-chain dehydrogenase reductase"/>
    <property type="match status" value="1"/>
</dbReference>
<accession>A0A4Q7KN35</accession>
<proteinExistence type="inferred from homology"/>
<dbReference type="PRINTS" id="PR00080">
    <property type="entry name" value="SDRFAMILY"/>
</dbReference>